<proteinExistence type="predicted"/>
<dbReference type="EMBL" id="JAUKUC010000001">
    <property type="protein sequence ID" value="MDO1513553.1"/>
    <property type="molecule type" value="Genomic_DNA"/>
</dbReference>
<reference evidence="1" key="2">
    <citation type="submission" date="2023-06" db="EMBL/GenBank/DDBJ databases">
        <authorList>
            <person name="Lucena T."/>
            <person name="Sun Q."/>
        </authorList>
    </citation>
    <scope>NUCLEOTIDE SEQUENCE</scope>
    <source>
        <strain evidence="1">CECT 8869</strain>
    </source>
</reference>
<keyword evidence="2" id="KW-1185">Reference proteome</keyword>
<name>A0ABT8RSH0_9FLAO</name>
<gene>
    <name evidence="1" type="ORF">Q2T41_12900</name>
</gene>
<evidence type="ECO:0000313" key="1">
    <source>
        <dbReference type="EMBL" id="MDO1513553.1"/>
    </source>
</evidence>
<dbReference type="Proteomes" id="UP001168579">
    <property type="component" value="Unassembled WGS sequence"/>
</dbReference>
<evidence type="ECO:0000313" key="2">
    <source>
        <dbReference type="Proteomes" id="UP001168579"/>
    </source>
</evidence>
<reference evidence="1" key="1">
    <citation type="journal article" date="2014" name="Int. J. Syst. Evol. Microbiol.">
        <title>Complete genome of a new Firmicutes species belonging to the dominant human colonic microbiota ('Ruminococcus bicirculans') reveals two chromosomes and a selective capacity to utilize plant glucans.</title>
        <authorList>
            <consortium name="NISC Comparative Sequencing Program"/>
            <person name="Wegmann U."/>
            <person name="Louis P."/>
            <person name="Goesmann A."/>
            <person name="Henrissat B."/>
            <person name="Duncan S.H."/>
            <person name="Flint H.J."/>
        </authorList>
    </citation>
    <scope>NUCLEOTIDE SEQUENCE</scope>
    <source>
        <strain evidence="1">CECT 8869</strain>
    </source>
</reference>
<protein>
    <recommendedName>
        <fullName evidence="3">Glycine dehydrogenase</fullName>
    </recommendedName>
</protein>
<evidence type="ECO:0008006" key="3">
    <source>
        <dbReference type="Google" id="ProtNLM"/>
    </source>
</evidence>
<comment type="caution">
    <text evidence="1">The sequence shown here is derived from an EMBL/GenBank/DDBJ whole genome shotgun (WGS) entry which is preliminary data.</text>
</comment>
<sequence length="75" mass="8624">MISCEKAACICNKAQYKEASFWETITLRFHILMCKACTKHSKQNKKLTTLCNKANLVALSEEDKRKMKESLPTKN</sequence>
<organism evidence="1 2">
    <name type="scientific">Maribacter confluentis</name>
    <dbReference type="NCBI Taxonomy" id="1656093"/>
    <lineage>
        <taxon>Bacteria</taxon>
        <taxon>Pseudomonadati</taxon>
        <taxon>Bacteroidota</taxon>
        <taxon>Flavobacteriia</taxon>
        <taxon>Flavobacteriales</taxon>
        <taxon>Flavobacteriaceae</taxon>
        <taxon>Maribacter</taxon>
    </lineage>
</organism>
<accession>A0ABT8RSH0</accession>